<evidence type="ECO:0000313" key="2">
    <source>
        <dbReference type="Proteomes" id="UP000070501"/>
    </source>
</evidence>
<gene>
    <name evidence="1" type="ORF">Micbo1qcDRAFT_53055</name>
</gene>
<dbReference type="Proteomes" id="UP000070501">
    <property type="component" value="Unassembled WGS sequence"/>
</dbReference>
<accession>A0A136J7G1</accession>
<evidence type="ECO:0000313" key="1">
    <source>
        <dbReference type="EMBL" id="KXJ93072.1"/>
    </source>
</evidence>
<dbReference type="AlphaFoldDB" id="A0A136J7G1"/>
<dbReference type="EMBL" id="KQ964248">
    <property type="protein sequence ID" value="KXJ93072.1"/>
    <property type="molecule type" value="Genomic_DNA"/>
</dbReference>
<sequence>MLMASRWVRSKGRRVCVVVRFWSWMCCLVSTTRDIGMFGQRLNSPRPLRINLRMGRSSGRASLKLDWHYRGPESGAHDFRKNARPAQSRQGWSAVELLETGPNLGPLARTTKGRLC</sequence>
<keyword evidence="2" id="KW-1185">Reference proteome</keyword>
<reference evidence="2" key="1">
    <citation type="submission" date="2016-02" db="EMBL/GenBank/DDBJ databases">
        <title>Draft genome sequence of Microdochium bolleyi, a fungal endophyte of beachgrass.</title>
        <authorList>
            <consortium name="DOE Joint Genome Institute"/>
            <person name="David A.S."/>
            <person name="May G."/>
            <person name="Haridas S."/>
            <person name="Lim J."/>
            <person name="Wang M."/>
            <person name="Labutti K."/>
            <person name="Lipzen A."/>
            <person name="Barry K."/>
            <person name="Grigoriev I.V."/>
        </authorList>
    </citation>
    <scope>NUCLEOTIDE SEQUENCE [LARGE SCALE GENOMIC DNA]</scope>
    <source>
        <strain evidence="2">J235TASD1</strain>
    </source>
</reference>
<dbReference type="InParanoid" id="A0A136J7G1"/>
<protein>
    <submittedName>
        <fullName evidence="1">Uncharacterized protein</fullName>
    </submittedName>
</protein>
<name>A0A136J7G1_9PEZI</name>
<proteinExistence type="predicted"/>
<organism evidence="1 2">
    <name type="scientific">Microdochium bolleyi</name>
    <dbReference type="NCBI Taxonomy" id="196109"/>
    <lineage>
        <taxon>Eukaryota</taxon>
        <taxon>Fungi</taxon>
        <taxon>Dikarya</taxon>
        <taxon>Ascomycota</taxon>
        <taxon>Pezizomycotina</taxon>
        <taxon>Sordariomycetes</taxon>
        <taxon>Xylariomycetidae</taxon>
        <taxon>Xylariales</taxon>
        <taxon>Microdochiaceae</taxon>
        <taxon>Microdochium</taxon>
    </lineage>
</organism>